<dbReference type="AlphaFoldDB" id="A0A512PG70"/>
<dbReference type="RefSeq" id="WP_146953945.1">
    <property type="nucleotide sequence ID" value="NZ_BAABBJ010000014.1"/>
</dbReference>
<name>A0A512PG70_9CELL</name>
<evidence type="ECO:0000313" key="1">
    <source>
        <dbReference type="EMBL" id="GEP70152.1"/>
    </source>
</evidence>
<dbReference type="Proteomes" id="UP000321798">
    <property type="component" value="Unassembled WGS sequence"/>
</dbReference>
<keyword evidence="2" id="KW-1185">Reference proteome</keyword>
<protein>
    <recommendedName>
        <fullName evidence="3">Immunity protein 63 domain-containing protein</fullName>
    </recommendedName>
</protein>
<proteinExistence type="predicted"/>
<evidence type="ECO:0000313" key="2">
    <source>
        <dbReference type="Proteomes" id="UP000321798"/>
    </source>
</evidence>
<accession>A0A512PG70</accession>
<gene>
    <name evidence="1" type="ORF">CSO01_28670</name>
</gene>
<organism evidence="1 2">
    <name type="scientific">Cellulomonas soli</name>
    <dbReference type="NCBI Taxonomy" id="931535"/>
    <lineage>
        <taxon>Bacteria</taxon>
        <taxon>Bacillati</taxon>
        <taxon>Actinomycetota</taxon>
        <taxon>Actinomycetes</taxon>
        <taxon>Micrococcales</taxon>
        <taxon>Cellulomonadaceae</taxon>
        <taxon>Cellulomonas</taxon>
    </lineage>
</organism>
<sequence length="141" mass="15426">MAGRSVPPELAALFDECAALGYWPGEDFRGAGMPGGSNGDVIAIRREGDSYIIWSEDNGRPHELLRTDDLISARELFLTKVGWHAGARGAGPYAGRNRLEEEGWTKLTLRERTIRAYREEGRPVPAYLLDDADDEPPAGGA</sequence>
<reference evidence="1 2" key="1">
    <citation type="submission" date="2019-07" db="EMBL/GenBank/DDBJ databases">
        <title>Whole genome shotgun sequence of Cellulomonas soli NBRC 109434.</title>
        <authorList>
            <person name="Hosoyama A."/>
            <person name="Uohara A."/>
            <person name="Ohji S."/>
            <person name="Ichikawa N."/>
        </authorList>
    </citation>
    <scope>NUCLEOTIDE SEQUENCE [LARGE SCALE GENOMIC DNA]</scope>
    <source>
        <strain evidence="1 2">NBRC 109434</strain>
    </source>
</reference>
<evidence type="ECO:0008006" key="3">
    <source>
        <dbReference type="Google" id="ProtNLM"/>
    </source>
</evidence>
<comment type="caution">
    <text evidence="1">The sequence shown here is derived from an EMBL/GenBank/DDBJ whole genome shotgun (WGS) entry which is preliminary data.</text>
</comment>
<dbReference type="EMBL" id="BKAL01000011">
    <property type="protein sequence ID" value="GEP70152.1"/>
    <property type="molecule type" value="Genomic_DNA"/>
</dbReference>